<dbReference type="InterPro" id="IPR051677">
    <property type="entry name" value="AfsR-DnrI-RedD_regulator"/>
</dbReference>
<dbReference type="InterPro" id="IPR011990">
    <property type="entry name" value="TPR-like_helical_dom_sf"/>
</dbReference>
<dbReference type="EMBL" id="JACHHG010000001">
    <property type="protein sequence ID" value="MBB6096930.1"/>
    <property type="molecule type" value="Genomic_DNA"/>
</dbReference>
<dbReference type="InterPro" id="IPR005158">
    <property type="entry name" value="BTAD"/>
</dbReference>
<dbReference type="PANTHER" id="PTHR35807">
    <property type="entry name" value="TRANSCRIPTIONAL REGULATOR REDD-RELATED"/>
    <property type="match status" value="1"/>
</dbReference>
<accession>A0A841HXK2</accession>
<protein>
    <submittedName>
        <fullName evidence="2">DNA-binding SARP family transcriptional activator</fullName>
    </submittedName>
</protein>
<keyword evidence="3" id="KW-1185">Reference proteome</keyword>
<dbReference type="SUPFAM" id="SSF52540">
    <property type="entry name" value="P-loop containing nucleoside triphosphate hydrolases"/>
    <property type="match status" value="1"/>
</dbReference>
<proteinExistence type="predicted"/>
<dbReference type="Gene3D" id="3.40.50.300">
    <property type="entry name" value="P-loop containing nucleotide triphosphate hydrolases"/>
    <property type="match status" value="1"/>
</dbReference>
<dbReference type="RefSeq" id="WP_183983838.1">
    <property type="nucleotide sequence ID" value="NZ_JACHHG010000001.1"/>
</dbReference>
<dbReference type="Proteomes" id="UP000569951">
    <property type="component" value="Unassembled WGS sequence"/>
</dbReference>
<evidence type="ECO:0000313" key="3">
    <source>
        <dbReference type="Proteomes" id="UP000569951"/>
    </source>
</evidence>
<dbReference type="SMART" id="SM00028">
    <property type="entry name" value="TPR"/>
    <property type="match status" value="6"/>
</dbReference>
<organism evidence="2 3">
    <name type="scientific">Deinobacterium chartae</name>
    <dbReference type="NCBI Taxonomy" id="521158"/>
    <lineage>
        <taxon>Bacteria</taxon>
        <taxon>Thermotogati</taxon>
        <taxon>Deinococcota</taxon>
        <taxon>Deinococci</taxon>
        <taxon>Deinococcales</taxon>
        <taxon>Deinococcaceae</taxon>
        <taxon>Deinobacterium</taxon>
    </lineage>
</organism>
<reference evidence="2 3" key="1">
    <citation type="submission" date="2020-08" db="EMBL/GenBank/DDBJ databases">
        <title>Genomic Encyclopedia of Type Strains, Phase IV (KMG-IV): sequencing the most valuable type-strain genomes for metagenomic binning, comparative biology and taxonomic classification.</title>
        <authorList>
            <person name="Goeker M."/>
        </authorList>
    </citation>
    <scope>NUCLEOTIDE SEQUENCE [LARGE SCALE GENOMIC DNA]</scope>
    <source>
        <strain evidence="2 3">DSM 21458</strain>
    </source>
</reference>
<comment type="caution">
    <text evidence="2">The sequence shown here is derived from an EMBL/GenBank/DDBJ whole genome shotgun (WGS) entry which is preliminary data.</text>
</comment>
<evidence type="ECO:0000259" key="1">
    <source>
        <dbReference type="SMART" id="SM01043"/>
    </source>
</evidence>
<evidence type="ECO:0000313" key="2">
    <source>
        <dbReference type="EMBL" id="MBB6096930.1"/>
    </source>
</evidence>
<gene>
    <name evidence="2" type="ORF">HNR42_000342</name>
</gene>
<keyword evidence="2" id="KW-0238">DNA-binding</keyword>
<dbReference type="Pfam" id="PF13191">
    <property type="entry name" value="AAA_16"/>
    <property type="match status" value="1"/>
</dbReference>
<dbReference type="InterPro" id="IPR019734">
    <property type="entry name" value="TPR_rpt"/>
</dbReference>
<dbReference type="InterPro" id="IPR041664">
    <property type="entry name" value="AAA_16"/>
</dbReference>
<dbReference type="Gene3D" id="1.25.40.10">
    <property type="entry name" value="Tetratricopeptide repeat domain"/>
    <property type="match status" value="3"/>
</dbReference>
<dbReference type="Pfam" id="PF13424">
    <property type="entry name" value="TPR_12"/>
    <property type="match status" value="1"/>
</dbReference>
<name>A0A841HXK2_9DEIO</name>
<dbReference type="Pfam" id="PF03704">
    <property type="entry name" value="BTAD"/>
    <property type="match status" value="1"/>
</dbReference>
<feature type="domain" description="Bacterial transcriptional activator" evidence="1">
    <location>
        <begin position="96"/>
        <end position="232"/>
    </location>
</feature>
<dbReference type="InterPro" id="IPR027417">
    <property type="entry name" value="P-loop_NTPase"/>
</dbReference>
<dbReference type="SMART" id="SM01043">
    <property type="entry name" value="BTAD"/>
    <property type="match status" value="1"/>
</dbReference>
<sequence>MHPQTAWSFQALGFPRLCAPHRAPFYLDRKAAALLLYLGLEGPTARGRLAHLLWPDRTEKVARNNLVHLMRRLHANCGRELVEGAEVLSLSADFEVDLVQVREQYLQGRHQELLRYPEVLLEDCSYDDCIDFDDWLLAERERWRDWLQQALHTECARLEVAGEFDAALEAVRRLISLEPVSEEAYVRMMRLYYLIGDRNAALKAYQKCCAVLREELGAEPLPQTVTLMQEIQRGTRPAVPALRSRPLLPLAVLRPPRLVGREREWEQLERAWKAGQCVMILGEPGVGKSRLAQDFAAAHGPGVFWSARPGDRTAPYASLTRLYAHLLETFPGLELPGWVREEIARLLPELGDRPPPITSEDEKRRFFEAGAVLHRLVAARQPLTLCWDDLQFMDAASLEACAYLCTALATDLRLLMTCRSEDVNEALEQMIDSLSGAGQLVRVDLQPLPEAVTTELLATLELSPSLRLPFDLQRRTGGNPMFVLETVRNALEHGDAAGSAAIPARVQQVIRGRLQRLPAHALNAARAAAVLERDFDLEMVAGVLKTSELVLFEAWEELERSQIVRGNVFVHDLICEVILAELPASLRQVLYRNAARVLEQHGAEPARLAALWNDGGKPDHAARLLLEAAQRAEAAFRLQEAAEFYARAARLYASMDPDAAYRAWERCVTLLGRLGDVDAHQIALNALFEAARTPLQEALAWQRQSELYLHVGDGVRAERAACNGARLAHGDPIVEANLRADLGMALWLQDRNAEAAEALEAALAQLDALGAEEELPANYSNLGIILDHLCRYDEAARYHRRALELFEGMSDHSGILVTARNLAISRFEVGQMSEALEAIARALELEREGEVLLHPGYSKVVRGRILTALARYDAAQRDFEVALRLAEESSQARYRELYRVYHAELLLAQEDFSAAAEAFGRSLAFPGLPLGFRLRARVGRARSLLGREPDQARADLEAAMAESSAYSPIQQVALLLARARLEEPAAALDLSGQAWDLARAHGLEAHVRTARALHACALHRLGRADQARALAGAVLAELEAEVVLEATVPELRSLLQPLLP</sequence>
<dbReference type="SUPFAM" id="SSF48452">
    <property type="entry name" value="TPR-like"/>
    <property type="match status" value="4"/>
</dbReference>
<dbReference type="AlphaFoldDB" id="A0A841HXK2"/>
<dbReference type="GO" id="GO:0003677">
    <property type="term" value="F:DNA binding"/>
    <property type="evidence" value="ECO:0007669"/>
    <property type="project" value="UniProtKB-KW"/>
</dbReference>